<proteinExistence type="predicted"/>
<protein>
    <submittedName>
        <fullName evidence="2">NDP-sugar synthase</fullName>
    </submittedName>
</protein>
<dbReference type="OrthoDB" id="15372at2157"/>
<dbReference type="Proteomes" id="UP000509667">
    <property type="component" value="Chromosome"/>
</dbReference>
<evidence type="ECO:0000313" key="3">
    <source>
        <dbReference type="Proteomes" id="UP000509667"/>
    </source>
</evidence>
<sequence length="324" mass="35720">MDAVVLAGGYATRLWPITRHRPKMMLPVGETTVIDRVLSELESDDRIDDVFVSTNERFADDFEQFLADRDYEKPRLSVEDTTGEDEKFGVVGALGQLVDREGIDDDLFVIAGDNLISFDVSDFIDAYEANGATTLAAYDVGSREKAKSYGLVTLEGDEVVDFQEKPADPASTLVSIACYVFPADQVRFEEYLEDGNNPDEPGWFIQWLVDNDEVYAYTFDEAWFDIGTPESYLTAVAYHLDGDSRVADGATVENSALGENVHVLDDAEVVNSNLDNSIVFPGATLRDCDIRESIIDRETTLENLDLAGALIGAHTTITNGDGEH</sequence>
<dbReference type="SUPFAM" id="SSF53448">
    <property type="entry name" value="Nucleotide-diphospho-sugar transferases"/>
    <property type="match status" value="1"/>
</dbReference>
<organism evidence="2 3">
    <name type="scientific">Halosimplex rubrum</name>
    <dbReference type="NCBI Taxonomy" id="869889"/>
    <lineage>
        <taxon>Archaea</taxon>
        <taxon>Methanobacteriati</taxon>
        <taxon>Methanobacteriota</taxon>
        <taxon>Stenosarchaea group</taxon>
        <taxon>Halobacteria</taxon>
        <taxon>Halobacteriales</taxon>
        <taxon>Haloarculaceae</taxon>
        <taxon>Halosimplex</taxon>
    </lineage>
</organism>
<name>A0A7D5P2Y0_9EURY</name>
<reference evidence="2 3" key="1">
    <citation type="submission" date="2020-07" db="EMBL/GenBank/DDBJ databases">
        <title>Halosimplex pelagicum sp. nov. and Halosimplex rubrum sp. nov., isolated from salted brown alga Laminaria, and emended description of the genus Halosimplex.</title>
        <authorList>
            <person name="Cui H."/>
        </authorList>
    </citation>
    <scope>NUCLEOTIDE SEQUENCE [LARGE SCALE GENOMIC DNA]</scope>
    <source>
        <strain evidence="2 3">R27</strain>
    </source>
</reference>
<dbReference type="EMBL" id="CP058910">
    <property type="protein sequence ID" value="QLH79643.1"/>
    <property type="molecule type" value="Genomic_DNA"/>
</dbReference>
<dbReference type="InterPro" id="IPR029044">
    <property type="entry name" value="Nucleotide-diphossugar_trans"/>
</dbReference>
<dbReference type="PANTHER" id="PTHR42883:SF2">
    <property type="entry name" value="THYMIDYLYLTRANSFERASE"/>
    <property type="match status" value="1"/>
</dbReference>
<dbReference type="InterPro" id="IPR005835">
    <property type="entry name" value="NTP_transferase_dom"/>
</dbReference>
<feature type="domain" description="Nucleotidyl transferase" evidence="1">
    <location>
        <begin position="3"/>
        <end position="237"/>
    </location>
</feature>
<dbReference type="AlphaFoldDB" id="A0A7D5P2Y0"/>
<dbReference type="Gene3D" id="3.90.550.10">
    <property type="entry name" value="Spore Coat Polysaccharide Biosynthesis Protein SpsA, Chain A"/>
    <property type="match status" value="1"/>
</dbReference>
<keyword evidence="3" id="KW-1185">Reference proteome</keyword>
<dbReference type="Pfam" id="PF00483">
    <property type="entry name" value="NTP_transferase"/>
    <property type="match status" value="1"/>
</dbReference>
<evidence type="ECO:0000313" key="2">
    <source>
        <dbReference type="EMBL" id="QLH79643.1"/>
    </source>
</evidence>
<gene>
    <name evidence="2" type="ORF">HZS55_21130</name>
</gene>
<evidence type="ECO:0000259" key="1">
    <source>
        <dbReference type="Pfam" id="PF00483"/>
    </source>
</evidence>
<accession>A0A7D5P2Y0</accession>
<dbReference type="GeneID" id="56080423"/>
<dbReference type="PANTHER" id="PTHR42883">
    <property type="entry name" value="GLUCOSE-1-PHOSPHATE THYMIDYLTRANSFERASE"/>
    <property type="match status" value="1"/>
</dbReference>
<dbReference type="KEGG" id="hrr:HZS55_21130"/>
<dbReference type="RefSeq" id="WP_179909508.1">
    <property type="nucleotide sequence ID" value="NZ_CP058910.1"/>
</dbReference>
<dbReference type="CDD" id="cd04181">
    <property type="entry name" value="NTP_transferase"/>
    <property type="match status" value="1"/>
</dbReference>